<evidence type="ECO:0000259" key="1">
    <source>
        <dbReference type="PROSITE" id="PS50404"/>
    </source>
</evidence>
<keyword evidence="3" id="KW-1185">Reference proteome</keyword>
<feature type="domain" description="GST N-terminal" evidence="1">
    <location>
        <begin position="1"/>
        <end position="63"/>
    </location>
</feature>
<dbReference type="InterPro" id="IPR036249">
    <property type="entry name" value="Thioredoxin-like_sf"/>
</dbReference>
<dbReference type="EMBL" id="JAYGHT010000020">
    <property type="protein sequence ID" value="MEA5519022.1"/>
    <property type="molecule type" value="Genomic_DNA"/>
</dbReference>
<protein>
    <submittedName>
        <fullName evidence="2">Glutathione S-transferase family protein</fullName>
    </submittedName>
</protein>
<dbReference type="CDD" id="cd00570">
    <property type="entry name" value="GST_N_family"/>
    <property type="match status" value="1"/>
</dbReference>
<dbReference type="RefSeq" id="WP_323272474.1">
    <property type="nucleotide sequence ID" value="NZ_JAYGHT010000020.1"/>
</dbReference>
<dbReference type="PROSITE" id="PS50404">
    <property type="entry name" value="GST_NTER"/>
    <property type="match status" value="1"/>
</dbReference>
<dbReference type="InterPro" id="IPR004045">
    <property type="entry name" value="Glutathione_S-Trfase_N"/>
</dbReference>
<evidence type="ECO:0000313" key="2">
    <source>
        <dbReference type="EMBL" id="MEA5519022.1"/>
    </source>
</evidence>
<dbReference type="Proteomes" id="UP001301728">
    <property type="component" value="Unassembled WGS sequence"/>
</dbReference>
<evidence type="ECO:0000313" key="3">
    <source>
        <dbReference type="Proteomes" id="UP001301728"/>
    </source>
</evidence>
<accession>A0ABU5TVU3</accession>
<dbReference type="SUPFAM" id="SSF52833">
    <property type="entry name" value="Thioredoxin-like"/>
    <property type="match status" value="1"/>
</dbReference>
<dbReference type="Gene3D" id="3.40.30.10">
    <property type="entry name" value="Glutaredoxin"/>
    <property type="match status" value="1"/>
</dbReference>
<comment type="caution">
    <text evidence="2">The sequence shown here is derived from an EMBL/GenBank/DDBJ whole genome shotgun (WGS) entry which is preliminary data.</text>
</comment>
<dbReference type="Pfam" id="PF13417">
    <property type="entry name" value="GST_N_3"/>
    <property type="match status" value="1"/>
</dbReference>
<gene>
    <name evidence="2" type="ORF">VB854_08675</name>
</gene>
<name>A0ABU5TVU3_9CYAN</name>
<reference evidence="2 3" key="1">
    <citation type="submission" date="2023-12" db="EMBL/GenBank/DDBJ databases">
        <title>Baltic Sea Cyanobacteria.</title>
        <authorList>
            <person name="Delbaje E."/>
            <person name="Fewer D.P."/>
            <person name="Shishido T.K."/>
        </authorList>
    </citation>
    <scope>NUCLEOTIDE SEQUENCE [LARGE SCALE GENOMIC DNA]</scope>
    <source>
        <strain evidence="2 3">CCNP 1315</strain>
    </source>
</reference>
<sequence>MLKLYHTPLSFNSRRVWVMLLEKQVEFEEIILSLQGDQFDPEFLKLNPFHQMSILNSKLGVNA</sequence>
<proteinExistence type="predicted"/>
<organism evidence="2 3">
    <name type="scientific">Limnoraphis robusta CCNP1315</name>
    <dbReference type="NCBI Taxonomy" id="3110306"/>
    <lineage>
        <taxon>Bacteria</taxon>
        <taxon>Bacillati</taxon>
        <taxon>Cyanobacteriota</taxon>
        <taxon>Cyanophyceae</taxon>
        <taxon>Oscillatoriophycideae</taxon>
        <taxon>Oscillatoriales</taxon>
        <taxon>Sirenicapillariaceae</taxon>
        <taxon>Limnoraphis</taxon>
    </lineage>
</organism>